<protein>
    <submittedName>
        <fullName evidence="1">DUF5677 domain-containing protein</fullName>
    </submittedName>
</protein>
<comment type="caution">
    <text evidence="1">The sequence shown here is derived from an EMBL/GenBank/DDBJ whole genome shotgun (WGS) entry which is preliminary data.</text>
</comment>
<gene>
    <name evidence="1" type="ORF">ACFFJ2_20050</name>
</gene>
<sequence>MMFEFDSDGFLTHRSSELEGEINTAHHRLFACARHINHDCHELLFSADIRNRDIRAIIVATLFMRLLEHYQAVIVLLNRGMIAPARAALRALVETTFKMRAVATERSAPKAFIAEDLVARKKLINKARNNEYPNLEETRKAISDELVRELEQEILATGAKTLSTEEWSRRADMHDWYITNYALLSKAVHTQVRDLEAYLRIGESCEIEEFHYAPGMDDIPLLILTAAHCLLIGASAFDGEFELGFGPKGELHSKMVEAGFRALDEENA</sequence>
<dbReference type="Proteomes" id="UP001589755">
    <property type="component" value="Unassembled WGS sequence"/>
</dbReference>
<dbReference type="InterPro" id="IPR043733">
    <property type="entry name" value="DUF5677"/>
</dbReference>
<dbReference type="EMBL" id="JBHLXD010000073">
    <property type="protein sequence ID" value="MFC0210683.1"/>
    <property type="molecule type" value="Genomic_DNA"/>
</dbReference>
<dbReference type="Pfam" id="PF18928">
    <property type="entry name" value="DUF5677"/>
    <property type="match status" value="1"/>
</dbReference>
<organism evidence="1 2">
    <name type="scientific">Chelativorans intermedius</name>
    <dbReference type="NCBI Taxonomy" id="515947"/>
    <lineage>
        <taxon>Bacteria</taxon>
        <taxon>Pseudomonadati</taxon>
        <taxon>Pseudomonadota</taxon>
        <taxon>Alphaproteobacteria</taxon>
        <taxon>Hyphomicrobiales</taxon>
        <taxon>Phyllobacteriaceae</taxon>
        <taxon>Chelativorans</taxon>
    </lineage>
</organism>
<evidence type="ECO:0000313" key="2">
    <source>
        <dbReference type="Proteomes" id="UP001589755"/>
    </source>
</evidence>
<proteinExistence type="predicted"/>
<reference evidence="1 2" key="1">
    <citation type="submission" date="2024-09" db="EMBL/GenBank/DDBJ databases">
        <authorList>
            <person name="Sun Q."/>
            <person name="Mori K."/>
        </authorList>
    </citation>
    <scope>NUCLEOTIDE SEQUENCE [LARGE SCALE GENOMIC DNA]</scope>
    <source>
        <strain evidence="1 2">CCM 8543</strain>
    </source>
</reference>
<accession>A0ABV6DDG2</accession>
<keyword evidence="2" id="KW-1185">Reference proteome</keyword>
<evidence type="ECO:0000313" key="1">
    <source>
        <dbReference type="EMBL" id="MFC0210683.1"/>
    </source>
</evidence>
<name>A0ABV6DDG2_9HYPH</name>
<dbReference type="RefSeq" id="WP_261522885.1">
    <property type="nucleotide sequence ID" value="NZ_JAODNW010000054.1"/>
</dbReference>